<name>A0ABQ8I5L5_9ROSI</name>
<dbReference type="InterPro" id="IPR005491">
    <property type="entry name" value="ENT_dom"/>
</dbReference>
<sequence length="362" mass="40530">MNPEKALKFPYCKTKKGVALLFTLDSVICLVGLIEQVKGFWVSKYGDLLVAEFCARDENMKLQIHYLEKEAYSYVLRAFIAQSDLLTWGKEGLITELRKELNVTDTEHGELLVKINSDESIKMIRELRKGAHCVQESLSGKVNVQHLAPNSANDAPPKKVTTSHSSVSKSQKHVSHNQPSFGTQAWKYVSHVQHGGSLPSTVPVQPMDDLHGGELVMFSSGNPEQPMLVVNHSNQAPCDSKRKGLGKCHAKKDFLAPEVKKKSGAIEIRATDKLIQQEHERDILHALDKLADVSDGDESPNQMHHYYPQNERPGNVQSAVQHEFYSRTAQSHSYCSEDFVQMHSVRPRIPCIVVQGDDEETP</sequence>
<dbReference type="PANTHER" id="PTHR33432">
    <property type="entry name" value="PROTEIN EMSY-LIKE 4"/>
    <property type="match status" value="1"/>
</dbReference>
<keyword evidence="6" id="KW-1185">Reference proteome</keyword>
<accession>A0ABQ8I5L5</accession>
<dbReference type="SUPFAM" id="SSF158639">
    <property type="entry name" value="ENT-like"/>
    <property type="match status" value="1"/>
</dbReference>
<dbReference type="InterPro" id="IPR036142">
    <property type="entry name" value="ENT_dom-like_sf"/>
</dbReference>
<evidence type="ECO:0000256" key="2">
    <source>
        <dbReference type="ARBA" id="ARBA00023242"/>
    </source>
</evidence>
<organism evidence="5 6">
    <name type="scientific">Xanthoceras sorbifolium</name>
    <dbReference type="NCBI Taxonomy" id="99658"/>
    <lineage>
        <taxon>Eukaryota</taxon>
        <taxon>Viridiplantae</taxon>
        <taxon>Streptophyta</taxon>
        <taxon>Embryophyta</taxon>
        <taxon>Tracheophyta</taxon>
        <taxon>Spermatophyta</taxon>
        <taxon>Magnoliopsida</taxon>
        <taxon>eudicotyledons</taxon>
        <taxon>Gunneridae</taxon>
        <taxon>Pentapetalae</taxon>
        <taxon>rosids</taxon>
        <taxon>malvids</taxon>
        <taxon>Sapindales</taxon>
        <taxon>Sapindaceae</taxon>
        <taxon>Xanthoceroideae</taxon>
        <taxon>Xanthoceras</taxon>
    </lineage>
</organism>
<gene>
    <name evidence="5" type="ORF">JRO89_XS04G0110900</name>
</gene>
<proteinExistence type="predicted"/>
<feature type="region of interest" description="Disordered" evidence="3">
    <location>
        <begin position="148"/>
        <end position="178"/>
    </location>
</feature>
<dbReference type="Gene3D" id="1.10.1240.40">
    <property type="entry name" value="ENT domain"/>
    <property type="match status" value="1"/>
</dbReference>
<evidence type="ECO:0000313" key="6">
    <source>
        <dbReference type="Proteomes" id="UP000827721"/>
    </source>
</evidence>
<dbReference type="PANTHER" id="PTHR33432:SF22">
    <property type="entry name" value="OS10G0436850 PROTEIN"/>
    <property type="match status" value="1"/>
</dbReference>
<dbReference type="Pfam" id="PF03735">
    <property type="entry name" value="ENT"/>
    <property type="match status" value="1"/>
</dbReference>
<protein>
    <recommendedName>
        <fullName evidence="4">ENT domain-containing protein</fullName>
    </recommendedName>
</protein>
<dbReference type="SMART" id="SM01191">
    <property type="entry name" value="ENT"/>
    <property type="match status" value="1"/>
</dbReference>
<dbReference type="Proteomes" id="UP000827721">
    <property type="component" value="Unassembled WGS sequence"/>
</dbReference>
<evidence type="ECO:0000259" key="4">
    <source>
        <dbReference type="PROSITE" id="PS51138"/>
    </source>
</evidence>
<dbReference type="PROSITE" id="PS51138">
    <property type="entry name" value="ENT"/>
    <property type="match status" value="1"/>
</dbReference>
<dbReference type="InterPro" id="IPR033485">
    <property type="entry name" value="EMSY-LIKE_plant"/>
</dbReference>
<evidence type="ECO:0000256" key="3">
    <source>
        <dbReference type="SAM" id="MobiDB-lite"/>
    </source>
</evidence>
<evidence type="ECO:0000256" key="1">
    <source>
        <dbReference type="ARBA" id="ARBA00004123"/>
    </source>
</evidence>
<comment type="subcellular location">
    <subcellularLocation>
        <location evidence="1">Nucleus</location>
    </subcellularLocation>
</comment>
<feature type="domain" description="ENT" evidence="4">
    <location>
        <begin position="60"/>
        <end position="148"/>
    </location>
</feature>
<feature type="compositionally biased region" description="Low complexity" evidence="3">
    <location>
        <begin position="158"/>
        <end position="169"/>
    </location>
</feature>
<dbReference type="EMBL" id="JAFEMO010000004">
    <property type="protein sequence ID" value="KAH7571647.1"/>
    <property type="molecule type" value="Genomic_DNA"/>
</dbReference>
<evidence type="ECO:0000313" key="5">
    <source>
        <dbReference type="EMBL" id="KAH7571647.1"/>
    </source>
</evidence>
<reference evidence="5 6" key="1">
    <citation type="submission" date="2021-02" db="EMBL/GenBank/DDBJ databases">
        <title>Plant Genome Project.</title>
        <authorList>
            <person name="Zhang R.-G."/>
        </authorList>
    </citation>
    <scope>NUCLEOTIDE SEQUENCE [LARGE SCALE GENOMIC DNA]</scope>
    <source>
        <tissue evidence="5">Leaves</tissue>
    </source>
</reference>
<comment type="caution">
    <text evidence="5">The sequence shown here is derived from an EMBL/GenBank/DDBJ whole genome shotgun (WGS) entry which is preliminary data.</text>
</comment>
<keyword evidence="2" id="KW-0539">Nucleus</keyword>